<dbReference type="Pfam" id="PF14534">
    <property type="entry name" value="DUF4440"/>
    <property type="match status" value="1"/>
</dbReference>
<name>A0A2Z6E1F8_9GAMM</name>
<feature type="domain" description="DUF4440" evidence="1">
    <location>
        <begin position="11"/>
        <end position="119"/>
    </location>
</feature>
<dbReference type="RefSeq" id="WP_126535659.1">
    <property type="nucleotide sequence ID" value="NZ_AP018560.1"/>
</dbReference>
<protein>
    <submittedName>
        <fullName evidence="2">L-asparaginase</fullName>
    </submittedName>
</protein>
<dbReference type="AlphaFoldDB" id="A0A2Z6E1F8"/>
<dbReference type="Proteomes" id="UP000270530">
    <property type="component" value="Chromosome"/>
</dbReference>
<evidence type="ECO:0000313" key="3">
    <source>
        <dbReference type="Proteomes" id="UP000270530"/>
    </source>
</evidence>
<dbReference type="OrthoDB" id="120856at2"/>
<gene>
    <name evidence="2" type="ORF">ALSL_0116</name>
</gene>
<dbReference type="InterPro" id="IPR032710">
    <property type="entry name" value="NTF2-like_dom_sf"/>
</dbReference>
<evidence type="ECO:0000259" key="1">
    <source>
        <dbReference type="Pfam" id="PF14534"/>
    </source>
</evidence>
<dbReference type="EMBL" id="AP018560">
    <property type="protein sequence ID" value="BBD78790.1"/>
    <property type="molecule type" value="Genomic_DNA"/>
</dbReference>
<reference evidence="3" key="2">
    <citation type="submission" date="2018-06" db="EMBL/GenBank/DDBJ databases">
        <title>Genome sequence of Rhodanobacteraceae bacterium strain Dysh456.</title>
        <authorList>
            <person name="Fukui M."/>
        </authorList>
    </citation>
    <scope>NUCLEOTIDE SEQUENCE [LARGE SCALE GENOMIC DNA]</scope>
    <source>
        <strain evidence="3">Dysh456</strain>
    </source>
</reference>
<dbReference type="InterPro" id="IPR027843">
    <property type="entry name" value="DUF4440"/>
</dbReference>
<evidence type="ECO:0000313" key="2">
    <source>
        <dbReference type="EMBL" id="BBD78790.1"/>
    </source>
</evidence>
<reference evidence="3" key="1">
    <citation type="submission" date="2018-04" db="EMBL/GenBank/DDBJ databases">
        <authorList>
            <person name="Watanabe M."/>
            <person name="Kojima H."/>
        </authorList>
    </citation>
    <scope>NUCLEOTIDE SEQUENCE [LARGE SCALE GENOMIC DNA]</scope>
    <source>
        <strain evidence="3">Dysh456</strain>
    </source>
</reference>
<accession>A0A2Z6E1F8</accession>
<dbReference type="SUPFAM" id="SSF54427">
    <property type="entry name" value="NTF2-like"/>
    <property type="match status" value="1"/>
</dbReference>
<keyword evidence="3" id="KW-1185">Reference proteome</keyword>
<dbReference type="NCBIfam" id="TIGR02246">
    <property type="entry name" value="SgcJ/EcaC family oxidoreductase"/>
    <property type="match status" value="1"/>
</dbReference>
<proteinExistence type="predicted"/>
<organism evidence="2 3">
    <name type="scientific">Aerosticca soli</name>
    <dbReference type="NCBI Taxonomy" id="2010829"/>
    <lineage>
        <taxon>Bacteria</taxon>
        <taxon>Pseudomonadati</taxon>
        <taxon>Pseudomonadota</taxon>
        <taxon>Gammaproteobacteria</taxon>
        <taxon>Lysobacterales</taxon>
        <taxon>Rhodanobacteraceae</taxon>
        <taxon>Aerosticca</taxon>
    </lineage>
</organism>
<dbReference type="KEGG" id="rbd:ALSL_0116"/>
<dbReference type="Gene3D" id="3.10.450.50">
    <property type="match status" value="1"/>
</dbReference>
<sequence length="125" mass="13580">MNATRQAIAKAMDDSAAAWTAGDLDGFMRLYEDAPTTRYINAHGMVTGYAAIRAAYAPRFSAATGKPMGKLRLELIDVQQLGPQHAFVIGRYHLAQPDGSEATGITTLLFHAHDGQWHIVVDHTS</sequence>
<dbReference type="InterPro" id="IPR011944">
    <property type="entry name" value="Steroid_delta5-4_isomerase"/>
</dbReference>